<dbReference type="EMBL" id="RQFL01000037">
    <property type="protein sequence ID" value="TGK87564.1"/>
    <property type="molecule type" value="Genomic_DNA"/>
</dbReference>
<comment type="caution">
    <text evidence="2">The sequence shown here is derived from an EMBL/GenBank/DDBJ whole genome shotgun (WGS) entry which is preliminary data.</text>
</comment>
<protein>
    <recommendedName>
        <fullName evidence="6">Replication protein</fullName>
    </recommendedName>
</protein>
<dbReference type="Proteomes" id="UP000297918">
    <property type="component" value="Unassembled WGS sequence"/>
</dbReference>
<reference evidence="4 5" key="2">
    <citation type="journal article" date="2019" name="PLoS Negl. Trop. Dis.">
        <title>Revisiting the worldwide diversity of Leptospira species in the environment.</title>
        <authorList>
            <person name="Vincent A.T."/>
            <person name="Schiettekatte O."/>
            <person name="Bourhy P."/>
            <person name="Veyrier F.J."/>
            <person name="Picardeau M."/>
        </authorList>
    </citation>
    <scope>NUCLEOTIDE SEQUENCE [LARGE SCALE GENOMIC DNA]</scope>
    <source>
        <strain evidence="2 4">201800280</strain>
        <strain evidence="5">201800281</strain>
    </source>
</reference>
<sequence length="314" mass="37257">MAKPCPDDTTKQRLNNNNLNRICEAKWKKLQLEYGKESMNIKDIKRVTNRTTWNCLKEYNKKNNEVYSIRGYTGYVFTISRGDKEADMKELKEALRRTLKQMNYSIYKNHIKGLELPITTFEGNAIDGQYNPHLHGYVFIPKGEVRNFKRKLKENLANTLFNPPKLNGPKRKANKLWIDKLKGDGERYFGYCGREESPEHGKELDKLDWDLSSLGFISEPNHYLSKRIIKRIYRRFPETETNSELFHRVICMLHWIHKRGYLQEYLRAFIPPLETIPYPRKLNSKQKRSHHYQPKDPNLNPIPNLYKNSHDKVA</sequence>
<proteinExistence type="predicted"/>
<organism evidence="2 4">
    <name type="scientific">Leptospira bourretii</name>
    <dbReference type="NCBI Taxonomy" id="2484962"/>
    <lineage>
        <taxon>Bacteria</taxon>
        <taxon>Pseudomonadati</taxon>
        <taxon>Spirochaetota</taxon>
        <taxon>Spirochaetia</taxon>
        <taxon>Leptospirales</taxon>
        <taxon>Leptospiraceae</taxon>
        <taxon>Leptospira</taxon>
    </lineage>
</organism>
<keyword evidence="5" id="KW-1185">Reference proteome</keyword>
<evidence type="ECO:0000313" key="4">
    <source>
        <dbReference type="Proteomes" id="UP000297394"/>
    </source>
</evidence>
<feature type="compositionally biased region" description="Basic residues" evidence="1">
    <location>
        <begin position="283"/>
        <end position="292"/>
    </location>
</feature>
<evidence type="ECO:0008006" key="6">
    <source>
        <dbReference type="Google" id="ProtNLM"/>
    </source>
</evidence>
<dbReference type="AlphaFoldDB" id="A0A4R9IHI3"/>
<evidence type="ECO:0000313" key="5">
    <source>
        <dbReference type="Proteomes" id="UP000297918"/>
    </source>
</evidence>
<evidence type="ECO:0000313" key="3">
    <source>
        <dbReference type="EMBL" id="TGK87564.1"/>
    </source>
</evidence>
<name>A0A4R9IHI3_9LEPT</name>
<feature type="region of interest" description="Disordered" evidence="1">
    <location>
        <begin position="283"/>
        <end position="314"/>
    </location>
</feature>
<dbReference type="RefSeq" id="WP_135747129.1">
    <property type="nucleotide sequence ID" value="NZ_RQFL01000037.1"/>
</dbReference>
<evidence type="ECO:0000313" key="2">
    <source>
        <dbReference type="EMBL" id="TGK78897.1"/>
    </source>
</evidence>
<dbReference type="Proteomes" id="UP000297394">
    <property type="component" value="Unassembled WGS sequence"/>
</dbReference>
<evidence type="ECO:0000256" key="1">
    <source>
        <dbReference type="SAM" id="MobiDB-lite"/>
    </source>
</evidence>
<accession>A0A4R9IHI3</accession>
<dbReference type="OrthoDB" id="322866at2"/>
<gene>
    <name evidence="2" type="ORF">EHQ23_19710</name>
    <name evidence="3" type="ORF">EHQ26_19885</name>
</gene>
<reference evidence="3" key="1">
    <citation type="submission" date="2018-10" db="EMBL/GenBank/DDBJ databases">
        <authorList>
            <person name="Vincent A.T."/>
            <person name="Schiettekatte O."/>
            <person name="Bourhy P."/>
            <person name="Veyrier F.J."/>
            <person name="Picardeau M."/>
        </authorList>
    </citation>
    <scope>NUCLEOTIDE SEQUENCE</scope>
    <source>
        <strain evidence="3">201800281</strain>
    </source>
</reference>
<dbReference type="EMBL" id="RQFM01000032">
    <property type="protein sequence ID" value="TGK78897.1"/>
    <property type="molecule type" value="Genomic_DNA"/>
</dbReference>